<reference evidence="2 3" key="1">
    <citation type="submission" date="2014-04" db="EMBL/GenBank/DDBJ databases">
        <title>Whole genome shotgun sequence of Geobacillus caldoxylosilyticus NBRC 107762.</title>
        <authorList>
            <person name="Hosoyama A."/>
            <person name="Hosoyama Y."/>
            <person name="Katano-Makiyama Y."/>
            <person name="Tsuchikane K."/>
            <person name="Ohji S."/>
            <person name="Ichikawa N."/>
            <person name="Yamazoe A."/>
            <person name="Fujita N."/>
        </authorList>
    </citation>
    <scope>NUCLEOTIDE SEQUENCE [LARGE SCALE GENOMIC DNA]</scope>
    <source>
        <strain evidence="2 3">NBRC 107762</strain>
    </source>
</reference>
<proteinExistence type="predicted"/>
<name>A0A023DKI1_9BACL</name>
<dbReference type="Pfam" id="PF08239">
    <property type="entry name" value="SH3_3"/>
    <property type="match status" value="1"/>
</dbReference>
<evidence type="ECO:0000313" key="3">
    <source>
        <dbReference type="Proteomes" id="UP000023561"/>
    </source>
</evidence>
<dbReference type="Gene3D" id="2.30.30.40">
    <property type="entry name" value="SH3 Domains"/>
    <property type="match status" value="1"/>
</dbReference>
<dbReference type="InterPro" id="IPR003646">
    <property type="entry name" value="SH3-like_bac-type"/>
</dbReference>
<dbReference type="AlphaFoldDB" id="A0A023DKI1"/>
<accession>A0A023DKI1</accession>
<evidence type="ECO:0000259" key="1">
    <source>
        <dbReference type="Pfam" id="PF08239"/>
    </source>
</evidence>
<sequence length="94" mass="11349">MKHKNTILKQVRKEYKNKEYTFEELKPFRMVSTSQLTVRQTNKKNTKAIDTLHFGQVVRVIEKRKNWTFVAYQKEDGEVVKGWVLTRYLEKLTK</sequence>
<dbReference type="Proteomes" id="UP000023561">
    <property type="component" value="Unassembled WGS sequence"/>
</dbReference>
<gene>
    <name evidence="2" type="ORF">GCA01S_093_00110</name>
</gene>
<comment type="caution">
    <text evidence="2">The sequence shown here is derived from an EMBL/GenBank/DDBJ whole genome shotgun (WGS) entry which is preliminary data.</text>
</comment>
<feature type="domain" description="SH3b" evidence="1">
    <location>
        <begin position="35"/>
        <end position="90"/>
    </location>
</feature>
<keyword evidence="3" id="KW-1185">Reference proteome</keyword>
<evidence type="ECO:0000313" key="2">
    <source>
        <dbReference type="EMBL" id="GAJ41738.1"/>
    </source>
</evidence>
<protein>
    <recommendedName>
        <fullName evidence="1">SH3b domain-containing protein</fullName>
    </recommendedName>
</protein>
<dbReference type="EMBL" id="BAWO01000093">
    <property type="protein sequence ID" value="GAJ41738.1"/>
    <property type="molecule type" value="Genomic_DNA"/>
</dbReference>
<organism evidence="2 3">
    <name type="scientific">Parageobacillus caldoxylosilyticus NBRC 107762</name>
    <dbReference type="NCBI Taxonomy" id="1220594"/>
    <lineage>
        <taxon>Bacteria</taxon>
        <taxon>Bacillati</taxon>
        <taxon>Bacillota</taxon>
        <taxon>Bacilli</taxon>
        <taxon>Bacillales</taxon>
        <taxon>Anoxybacillaceae</taxon>
        <taxon>Saccharococcus</taxon>
    </lineage>
</organism>